<dbReference type="GO" id="GO:0006261">
    <property type="term" value="P:DNA-templated DNA replication"/>
    <property type="evidence" value="ECO:0007669"/>
    <property type="project" value="TreeGrafter"/>
</dbReference>
<dbReference type="InterPro" id="IPR050568">
    <property type="entry name" value="Transcr_DNA_Rep_Reg"/>
</dbReference>
<accession>A0A7H8QZN5</accession>
<evidence type="ECO:0000256" key="1">
    <source>
        <dbReference type="ARBA" id="ARBA00004123"/>
    </source>
</evidence>
<dbReference type="PANTHER" id="PTHR10252:SF54">
    <property type="entry name" value="CHROMATIN ACCESSIBILITY COMPLEX PROTEIN 1"/>
    <property type="match status" value="1"/>
</dbReference>
<gene>
    <name evidence="5" type="ORF">TRUGW13939_06358</name>
</gene>
<feature type="region of interest" description="Disordered" evidence="3">
    <location>
        <begin position="128"/>
        <end position="170"/>
    </location>
</feature>
<evidence type="ECO:0000313" key="5">
    <source>
        <dbReference type="EMBL" id="QKX59226.1"/>
    </source>
</evidence>
<dbReference type="InterPro" id="IPR003958">
    <property type="entry name" value="CBFA_NFYB_domain"/>
</dbReference>
<dbReference type="Gene3D" id="1.10.20.10">
    <property type="entry name" value="Histone, subunit A"/>
    <property type="match status" value="1"/>
</dbReference>
<dbReference type="Proteomes" id="UP000509510">
    <property type="component" value="Chromosome III"/>
</dbReference>
<evidence type="ECO:0000256" key="2">
    <source>
        <dbReference type="ARBA" id="ARBA00023242"/>
    </source>
</evidence>
<keyword evidence="2" id="KW-0539">Nucleus</keyword>
<dbReference type="Pfam" id="PF00808">
    <property type="entry name" value="CBFD_NFYB_HMF"/>
    <property type="match status" value="1"/>
</dbReference>
<dbReference type="AlphaFoldDB" id="A0A7H8QZN5"/>
<reference evidence="6" key="1">
    <citation type="submission" date="2020-06" db="EMBL/GenBank/DDBJ databases">
        <title>A chromosome-scale genome assembly of Talaromyces rugulosus W13939.</title>
        <authorList>
            <person name="Wang B."/>
            <person name="Guo L."/>
            <person name="Ye K."/>
            <person name="Wang L."/>
        </authorList>
    </citation>
    <scope>NUCLEOTIDE SEQUENCE [LARGE SCALE GENOMIC DNA]</scope>
    <source>
        <strain evidence="6">W13939</strain>
    </source>
</reference>
<dbReference type="RefSeq" id="XP_035345404.1">
    <property type="nucleotide sequence ID" value="XM_035489511.1"/>
</dbReference>
<dbReference type="EMBL" id="CP055900">
    <property type="protein sequence ID" value="QKX59226.1"/>
    <property type="molecule type" value="Genomic_DNA"/>
</dbReference>
<organism evidence="5 6">
    <name type="scientific">Talaromyces rugulosus</name>
    <name type="common">Penicillium rugulosum</name>
    <dbReference type="NCBI Taxonomy" id="121627"/>
    <lineage>
        <taxon>Eukaryota</taxon>
        <taxon>Fungi</taxon>
        <taxon>Dikarya</taxon>
        <taxon>Ascomycota</taxon>
        <taxon>Pezizomycotina</taxon>
        <taxon>Eurotiomycetes</taxon>
        <taxon>Eurotiomycetidae</taxon>
        <taxon>Eurotiales</taxon>
        <taxon>Trichocomaceae</taxon>
        <taxon>Talaromyces</taxon>
        <taxon>Talaromyces sect. Islandici</taxon>
    </lineage>
</organism>
<evidence type="ECO:0000256" key="3">
    <source>
        <dbReference type="SAM" id="MobiDB-lite"/>
    </source>
</evidence>
<name>A0A7H8QZN5_TALRU</name>
<dbReference type="GeneID" id="55993853"/>
<protein>
    <recommendedName>
        <fullName evidence="4">Transcription factor CBF/NF-Y/archaeal histone domain-containing protein</fullName>
    </recommendedName>
</protein>
<keyword evidence="6" id="KW-1185">Reference proteome</keyword>
<dbReference type="PANTHER" id="PTHR10252">
    <property type="entry name" value="HISTONE-LIKE TRANSCRIPTION FACTOR CCAAT-RELATED"/>
    <property type="match status" value="1"/>
</dbReference>
<proteinExistence type="predicted"/>
<dbReference type="InterPro" id="IPR009072">
    <property type="entry name" value="Histone-fold"/>
</dbReference>
<evidence type="ECO:0000259" key="4">
    <source>
        <dbReference type="Pfam" id="PF00808"/>
    </source>
</evidence>
<dbReference type="OrthoDB" id="636685at2759"/>
<feature type="domain" description="Transcription factor CBF/NF-Y/archaeal histone" evidence="4">
    <location>
        <begin position="19"/>
        <end position="83"/>
    </location>
</feature>
<evidence type="ECO:0000313" key="6">
    <source>
        <dbReference type="Proteomes" id="UP000509510"/>
    </source>
</evidence>
<dbReference type="SUPFAM" id="SSF47113">
    <property type="entry name" value="Histone-fold"/>
    <property type="match status" value="1"/>
</dbReference>
<dbReference type="GO" id="GO:0046982">
    <property type="term" value="F:protein heterodimerization activity"/>
    <property type="evidence" value="ECO:0007669"/>
    <property type="project" value="InterPro"/>
</dbReference>
<sequence>MASNYQESLAEEATGQSVLPLSRIKKIIQLDEDIAQCSHNATFLIAIATELFIQYIAEQGYNVVKSERKPRKTIQYRDLATAVSRIDNLEFLADVIPKTTTYRQFKEKRAREGAQDLPIIEKGQTTLNGASAPVQNGANNLPGDQILLPSRINGSNNAAPPPAESPMPTVSMMLGRTVEPELGSNKEVEMTG</sequence>
<dbReference type="KEGG" id="trg:TRUGW13939_06358"/>
<dbReference type="GO" id="GO:0008623">
    <property type="term" value="C:CHRAC"/>
    <property type="evidence" value="ECO:0007669"/>
    <property type="project" value="TreeGrafter"/>
</dbReference>
<feature type="compositionally biased region" description="Polar residues" evidence="3">
    <location>
        <begin position="128"/>
        <end position="139"/>
    </location>
</feature>
<dbReference type="CDD" id="cd23645">
    <property type="entry name" value="HFD_Dpb3-like"/>
    <property type="match status" value="1"/>
</dbReference>
<comment type="subcellular location">
    <subcellularLocation>
        <location evidence="1">Nucleus</location>
    </subcellularLocation>
</comment>